<evidence type="ECO:0000256" key="2">
    <source>
        <dbReference type="ARBA" id="ARBA00022490"/>
    </source>
</evidence>
<evidence type="ECO:0000313" key="6">
    <source>
        <dbReference type="Proteomes" id="UP000245119"/>
    </source>
</evidence>
<dbReference type="GO" id="GO:0030016">
    <property type="term" value="C:myofibril"/>
    <property type="evidence" value="ECO:0007669"/>
    <property type="project" value="TreeGrafter"/>
</dbReference>
<evidence type="ECO:0000256" key="4">
    <source>
        <dbReference type="SAM" id="MobiDB-lite"/>
    </source>
</evidence>
<dbReference type="Pfam" id="PF03250">
    <property type="entry name" value="Tropomodulin"/>
    <property type="match status" value="1"/>
</dbReference>
<dbReference type="GO" id="GO:0005856">
    <property type="term" value="C:cytoskeleton"/>
    <property type="evidence" value="ECO:0007669"/>
    <property type="project" value="UniProtKB-SubCell"/>
</dbReference>
<sequence length="332" mass="37486">MTSLMTKPPVDAPDIDLENLDDLLAALSAEEIDELNGDFDPDNSLLPPSQRCRDQTDKDPTGPFSRQHLLDFLEKKAKTEKDWEQNKVYIKEQRGKKFVPKEPERTRVDDDDAVDTEWDEILSAASEEELVDLAGKSHICSLSLFELGAAKAEPLRPVPNEAPNMTSVEESIKKLRSNDPQLKSLNLNNIKNMSVEQMIEVCEALKENTTLVRFDMAGVAAPDKVGKKLAEALAVNKTLRSVNVESNFLSGEVIVELVKAINVNQILLELRVANQKPEILGNKVEMQISRLLQENKTLLRFGITFEFPDARIRTHERLKQNFDDLRKKRTGK</sequence>
<comment type="subcellular location">
    <subcellularLocation>
        <location evidence="1">Cytoplasm</location>
        <location evidence="1">Cytoskeleton</location>
    </subcellularLocation>
</comment>
<dbReference type="GO" id="GO:0051694">
    <property type="term" value="P:pointed-end actin filament capping"/>
    <property type="evidence" value="ECO:0007669"/>
    <property type="project" value="InterPro"/>
</dbReference>
<organism evidence="5 6">
    <name type="scientific">Pomacea canaliculata</name>
    <name type="common">Golden apple snail</name>
    <dbReference type="NCBI Taxonomy" id="400727"/>
    <lineage>
        <taxon>Eukaryota</taxon>
        <taxon>Metazoa</taxon>
        <taxon>Spiralia</taxon>
        <taxon>Lophotrochozoa</taxon>
        <taxon>Mollusca</taxon>
        <taxon>Gastropoda</taxon>
        <taxon>Caenogastropoda</taxon>
        <taxon>Architaenioglossa</taxon>
        <taxon>Ampullarioidea</taxon>
        <taxon>Ampullariidae</taxon>
        <taxon>Pomacea</taxon>
    </lineage>
</organism>
<comment type="caution">
    <text evidence="5">The sequence shown here is derived from an EMBL/GenBank/DDBJ whole genome shotgun (WGS) entry which is preliminary data.</text>
</comment>
<dbReference type="PANTHER" id="PTHR10901">
    <property type="entry name" value="TROPOMODULIN"/>
    <property type="match status" value="1"/>
</dbReference>
<dbReference type="SUPFAM" id="SSF52047">
    <property type="entry name" value="RNI-like"/>
    <property type="match status" value="1"/>
</dbReference>
<dbReference type="STRING" id="400727.A0A2T7PSS7"/>
<dbReference type="Gene3D" id="3.80.10.10">
    <property type="entry name" value="Ribonuclease Inhibitor"/>
    <property type="match status" value="1"/>
</dbReference>
<keyword evidence="3" id="KW-0206">Cytoskeleton</keyword>
<dbReference type="OrthoDB" id="2163268at2759"/>
<keyword evidence="6" id="KW-1185">Reference proteome</keyword>
<dbReference type="GO" id="GO:0005523">
    <property type="term" value="F:tropomyosin binding"/>
    <property type="evidence" value="ECO:0007669"/>
    <property type="project" value="InterPro"/>
</dbReference>
<dbReference type="GO" id="GO:0030239">
    <property type="term" value="P:myofibril assembly"/>
    <property type="evidence" value="ECO:0007669"/>
    <property type="project" value="TreeGrafter"/>
</dbReference>
<dbReference type="EMBL" id="PZQS01000002">
    <property type="protein sequence ID" value="PVD36437.1"/>
    <property type="molecule type" value="Genomic_DNA"/>
</dbReference>
<dbReference type="Proteomes" id="UP000245119">
    <property type="component" value="Linkage Group LG2"/>
</dbReference>
<accession>A0A2T7PSS7</accession>
<evidence type="ECO:0000256" key="3">
    <source>
        <dbReference type="ARBA" id="ARBA00023212"/>
    </source>
</evidence>
<evidence type="ECO:0000313" key="5">
    <source>
        <dbReference type="EMBL" id="PVD36437.1"/>
    </source>
</evidence>
<protein>
    <recommendedName>
        <fullName evidence="7">Tropomodulin</fullName>
    </recommendedName>
</protein>
<evidence type="ECO:0000256" key="1">
    <source>
        <dbReference type="ARBA" id="ARBA00004245"/>
    </source>
</evidence>
<proteinExistence type="predicted"/>
<dbReference type="InterPro" id="IPR032675">
    <property type="entry name" value="LRR_dom_sf"/>
</dbReference>
<gene>
    <name evidence="5" type="ORF">C0Q70_03421</name>
</gene>
<feature type="region of interest" description="Disordered" evidence="4">
    <location>
        <begin position="34"/>
        <end position="66"/>
    </location>
</feature>
<dbReference type="InterPro" id="IPR004934">
    <property type="entry name" value="TMOD"/>
</dbReference>
<dbReference type="AlphaFoldDB" id="A0A2T7PSS7"/>
<evidence type="ECO:0008006" key="7">
    <source>
        <dbReference type="Google" id="ProtNLM"/>
    </source>
</evidence>
<reference evidence="5 6" key="1">
    <citation type="submission" date="2018-04" db="EMBL/GenBank/DDBJ databases">
        <title>The genome of golden apple snail Pomacea canaliculata provides insight into stress tolerance and invasive adaptation.</title>
        <authorList>
            <person name="Liu C."/>
            <person name="Liu B."/>
            <person name="Ren Y."/>
            <person name="Zhang Y."/>
            <person name="Wang H."/>
            <person name="Li S."/>
            <person name="Jiang F."/>
            <person name="Yin L."/>
            <person name="Zhang G."/>
            <person name="Qian W."/>
            <person name="Fan W."/>
        </authorList>
    </citation>
    <scope>NUCLEOTIDE SEQUENCE [LARGE SCALE GENOMIC DNA]</scope>
    <source>
        <strain evidence="5">SZHN2017</strain>
        <tissue evidence="5">Muscle</tissue>
    </source>
</reference>
<dbReference type="PANTHER" id="PTHR10901:SF6">
    <property type="entry name" value="TROPOMODULIN, ISOFORM N"/>
    <property type="match status" value="1"/>
</dbReference>
<name>A0A2T7PSS7_POMCA</name>
<keyword evidence="2" id="KW-0963">Cytoplasm</keyword>
<feature type="compositionally biased region" description="Basic and acidic residues" evidence="4">
    <location>
        <begin position="51"/>
        <end position="60"/>
    </location>
</feature>
<dbReference type="GO" id="GO:0007015">
    <property type="term" value="P:actin filament organization"/>
    <property type="evidence" value="ECO:0007669"/>
    <property type="project" value="TreeGrafter"/>
</dbReference>